<dbReference type="SUPFAM" id="SSF46689">
    <property type="entry name" value="Homeodomain-like"/>
    <property type="match status" value="1"/>
</dbReference>
<dbReference type="PROSITE" id="PS01124">
    <property type="entry name" value="HTH_ARAC_FAMILY_2"/>
    <property type="match status" value="1"/>
</dbReference>
<evidence type="ECO:0000313" key="5">
    <source>
        <dbReference type="Proteomes" id="UP001211689"/>
    </source>
</evidence>
<dbReference type="PANTHER" id="PTHR43130:SF3">
    <property type="entry name" value="HTH-TYPE TRANSCRIPTIONAL REGULATOR RV1931C"/>
    <property type="match status" value="1"/>
</dbReference>
<dbReference type="Pfam" id="PF01965">
    <property type="entry name" value="DJ-1_PfpI"/>
    <property type="match status" value="1"/>
</dbReference>
<organism evidence="4 5">
    <name type="scientific">Metapseudomonas resinovorans</name>
    <name type="common">Pseudomonas resinovorans</name>
    <dbReference type="NCBI Taxonomy" id="53412"/>
    <lineage>
        <taxon>Bacteria</taxon>
        <taxon>Pseudomonadati</taxon>
        <taxon>Pseudomonadota</taxon>
        <taxon>Gammaproteobacteria</taxon>
        <taxon>Pseudomonadales</taxon>
        <taxon>Pseudomonadaceae</taxon>
        <taxon>Metapseudomonas</taxon>
    </lineage>
</organism>
<proteinExistence type="predicted"/>
<evidence type="ECO:0000256" key="1">
    <source>
        <dbReference type="ARBA" id="ARBA00023015"/>
    </source>
</evidence>
<evidence type="ECO:0000259" key="3">
    <source>
        <dbReference type="PROSITE" id="PS01124"/>
    </source>
</evidence>
<dbReference type="InterPro" id="IPR009057">
    <property type="entry name" value="Homeodomain-like_sf"/>
</dbReference>
<evidence type="ECO:0000256" key="2">
    <source>
        <dbReference type="ARBA" id="ARBA00023163"/>
    </source>
</evidence>
<dbReference type="EMBL" id="JANEWF010000047">
    <property type="protein sequence ID" value="MDA8486397.1"/>
    <property type="molecule type" value="Genomic_DNA"/>
</dbReference>
<keyword evidence="2" id="KW-0804">Transcription</keyword>
<keyword evidence="5" id="KW-1185">Reference proteome</keyword>
<sequence>MQDDTLQPDVRFLLLPLPEFSLLPFGGFLDKLRFTGDEEDYSRQRYCSWTILGLEHGHVLSSSGAAVQVDASADEVILAEYDYLVVFGGRSAGATEALAPRYRQLLRKAAAQGVKLVCIDNASFLFAACGLLSGHKVVVHWRHEAEFRASFPRIQLQRDRLYWLDGNRISCAGGAAAIDLAVELLSRACGRTKALKGLADMLVDESRSSEHRLRSREAEVMHGRHVDRAIAVMRQLMASATGADELSDVVGISRRQLDRLFQASQGMTVKAYWTEMRLNHAKWRLLNSNHSLALIADEIGAADTSHLARLFRKRFGTSPAAFRQQERARVERIDEQDCVQHRE</sequence>
<dbReference type="InterPro" id="IPR018060">
    <property type="entry name" value="HTH_AraC"/>
</dbReference>
<feature type="domain" description="HTH araC/xylS-type" evidence="3">
    <location>
        <begin position="227"/>
        <end position="325"/>
    </location>
</feature>
<reference evidence="4 5" key="1">
    <citation type="submission" date="2022-07" db="EMBL/GenBank/DDBJ databases">
        <title>Genome Analysis of Selected Gammaproteobacteria from Nigerian Food snails.</title>
        <authorList>
            <person name="Okafor A.C."/>
        </authorList>
    </citation>
    <scope>NUCLEOTIDE SEQUENCE [LARGE SCALE GENOMIC DNA]</scope>
    <source>
        <strain evidence="4 5">Awg 2</strain>
    </source>
</reference>
<dbReference type="Proteomes" id="UP001211689">
    <property type="component" value="Unassembled WGS sequence"/>
</dbReference>
<dbReference type="CDD" id="cd03136">
    <property type="entry name" value="GATase1_AraC_ArgR_like"/>
    <property type="match status" value="1"/>
</dbReference>
<dbReference type="PANTHER" id="PTHR43130">
    <property type="entry name" value="ARAC-FAMILY TRANSCRIPTIONAL REGULATOR"/>
    <property type="match status" value="1"/>
</dbReference>
<evidence type="ECO:0000313" key="4">
    <source>
        <dbReference type="EMBL" id="MDA8486397.1"/>
    </source>
</evidence>
<keyword evidence="1" id="KW-0805">Transcription regulation</keyword>
<dbReference type="Pfam" id="PF12833">
    <property type="entry name" value="HTH_18"/>
    <property type="match status" value="1"/>
</dbReference>
<dbReference type="RefSeq" id="WP_190834624.1">
    <property type="nucleotide sequence ID" value="NZ_JANEWF010000047.1"/>
</dbReference>
<dbReference type="Gene3D" id="1.10.10.60">
    <property type="entry name" value="Homeodomain-like"/>
    <property type="match status" value="1"/>
</dbReference>
<dbReference type="InterPro" id="IPR052158">
    <property type="entry name" value="INH-QAR"/>
</dbReference>
<accession>A0ABT4YBX2</accession>
<dbReference type="InterPro" id="IPR002818">
    <property type="entry name" value="DJ-1/PfpI"/>
</dbReference>
<name>A0ABT4YBX2_METRE</name>
<protein>
    <submittedName>
        <fullName evidence="4">Helix-turn-helix domain-containing protein</fullName>
    </submittedName>
</protein>
<comment type="caution">
    <text evidence="4">The sequence shown here is derived from an EMBL/GenBank/DDBJ whole genome shotgun (WGS) entry which is preliminary data.</text>
</comment>
<dbReference type="InterPro" id="IPR029062">
    <property type="entry name" value="Class_I_gatase-like"/>
</dbReference>
<dbReference type="SMART" id="SM00342">
    <property type="entry name" value="HTH_ARAC"/>
    <property type="match status" value="1"/>
</dbReference>
<dbReference type="SUPFAM" id="SSF52317">
    <property type="entry name" value="Class I glutamine amidotransferase-like"/>
    <property type="match status" value="1"/>
</dbReference>
<dbReference type="Gene3D" id="3.40.50.880">
    <property type="match status" value="1"/>
</dbReference>
<gene>
    <name evidence="4" type="ORF">NNO07_25305</name>
</gene>